<keyword evidence="1 7" id="KW-0444">Lipid biosynthesis</keyword>
<comment type="subunit">
    <text evidence="7">Homotrimer.</text>
</comment>
<accession>A0A6N6VPJ5</accession>
<evidence type="ECO:0000256" key="4">
    <source>
        <dbReference type="ARBA" id="ARBA00022737"/>
    </source>
</evidence>
<comment type="similarity">
    <text evidence="7">Belongs to the transferase hexapeptide repeat family. LpxD subfamily.</text>
</comment>
<dbReference type="InterPro" id="IPR001451">
    <property type="entry name" value="Hexapep"/>
</dbReference>
<dbReference type="GO" id="GO:0009245">
    <property type="term" value="P:lipid A biosynthetic process"/>
    <property type="evidence" value="ECO:0007669"/>
    <property type="project" value="UniProtKB-UniRule"/>
</dbReference>
<comment type="catalytic activity">
    <reaction evidence="7">
        <text>a UDP-3-O-[(3R)-3-hydroxyacyl]-alpha-D-glucosamine + a (3R)-hydroxyacyl-[ACP] = a UDP-2-N,3-O-bis[(3R)-3-hydroxyacyl]-alpha-D-glucosamine + holo-[ACP] + H(+)</text>
        <dbReference type="Rhea" id="RHEA:53836"/>
        <dbReference type="Rhea" id="RHEA-COMP:9685"/>
        <dbReference type="Rhea" id="RHEA-COMP:9945"/>
        <dbReference type="ChEBI" id="CHEBI:15378"/>
        <dbReference type="ChEBI" id="CHEBI:64479"/>
        <dbReference type="ChEBI" id="CHEBI:78827"/>
        <dbReference type="ChEBI" id="CHEBI:137740"/>
        <dbReference type="ChEBI" id="CHEBI:137748"/>
        <dbReference type="EC" id="2.3.1.191"/>
    </reaction>
</comment>
<dbReference type="SUPFAM" id="SSF51161">
    <property type="entry name" value="Trimeric LpxA-like enzymes"/>
    <property type="match status" value="1"/>
</dbReference>
<dbReference type="GO" id="GO:0016410">
    <property type="term" value="F:N-acyltransferase activity"/>
    <property type="evidence" value="ECO:0007669"/>
    <property type="project" value="InterPro"/>
</dbReference>
<evidence type="ECO:0000256" key="6">
    <source>
        <dbReference type="ARBA" id="ARBA00023315"/>
    </source>
</evidence>
<evidence type="ECO:0000313" key="9">
    <source>
        <dbReference type="EMBL" id="KAB8037113.1"/>
    </source>
</evidence>
<dbReference type="RefSeq" id="WP_153421530.1">
    <property type="nucleotide sequence ID" value="NZ_WFLM01000005.1"/>
</dbReference>
<dbReference type="Gene3D" id="2.160.10.10">
    <property type="entry name" value="Hexapeptide repeat proteins"/>
    <property type="match status" value="1"/>
</dbReference>
<dbReference type="NCBIfam" id="TIGR01853">
    <property type="entry name" value="lipid_A_lpxD"/>
    <property type="match status" value="1"/>
</dbReference>
<organism evidence="9 10">
    <name type="scientific">Silvanigrella paludirubra</name>
    <dbReference type="NCBI Taxonomy" id="2499159"/>
    <lineage>
        <taxon>Bacteria</taxon>
        <taxon>Pseudomonadati</taxon>
        <taxon>Bdellovibrionota</taxon>
        <taxon>Oligoflexia</taxon>
        <taxon>Silvanigrellales</taxon>
        <taxon>Silvanigrellaceae</taxon>
        <taxon>Silvanigrella</taxon>
    </lineage>
</organism>
<dbReference type="AlphaFoldDB" id="A0A6N6VPJ5"/>
<dbReference type="Pfam" id="PF00132">
    <property type="entry name" value="Hexapep"/>
    <property type="match status" value="2"/>
</dbReference>
<evidence type="ECO:0000256" key="5">
    <source>
        <dbReference type="ARBA" id="ARBA00023098"/>
    </source>
</evidence>
<keyword evidence="6 7" id="KW-0012">Acyltransferase</keyword>
<feature type="active site" description="Proton acceptor" evidence="7">
    <location>
        <position position="244"/>
    </location>
</feature>
<gene>
    <name evidence="7 9" type="primary">lpxD</name>
    <name evidence="9" type="ORF">GCL60_14890</name>
</gene>
<dbReference type="EMBL" id="WFLM01000005">
    <property type="protein sequence ID" value="KAB8037113.1"/>
    <property type="molecule type" value="Genomic_DNA"/>
</dbReference>
<sequence>MTSISIREIISQVTCEAIPHNDDLKFIGVLPLNHATKDHISFLINDKYYDETLTSNAGAIICSKKSAETLLGKTKSILLVSDNPHATLAKVSQFFFKPKHPFSGISEHAIIDVSAEIHPSATIFPFVFVGPGAKIGANSTIYSGCFIGAASTIGTDCLLYPNVVIREGCNVGDRCIFNPGAVIGGDGFGFAPTEKENIKIPQIGGVQIANDVEIGANATIDRGAMADTKIGYQTKIDNLVMIAHNVVVGDFCFIAAQTGIAGSSIVGNRVIMAGQVGVAGHLKIGDKSILTAQSGISKNVPAGETWGGSPARTYKEHATTIATINKIVKQANKKNN</sequence>
<dbReference type="PANTHER" id="PTHR43378:SF2">
    <property type="entry name" value="UDP-3-O-ACYLGLUCOSAMINE N-ACYLTRANSFERASE 1, MITOCHONDRIAL-RELATED"/>
    <property type="match status" value="1"/>
</dbReference>
<evidence type="ECO:0000256" key="3">
    <source>
        <dbReference type="ARBA" id="ARBA00022679"/>
    </source>
</evidence>
<dbReference type="Pfam" id="PF04613">
    <property type="entry name" value="LpxD"/>
    <property type="match status" value="1"/>
</dbReference>
<keyword evidence="5 7" id="KW-0443">Lipid metabolism</keyword>
<evidence type="ECO:0000256" key="7">
    <source>
        <dbReference type="HAMAP-Rule" id="MF_00523"/>
    </source>
</evidence>
<dbReference type="NCBIfam" id="NF002060">
    <property type="entry name" value="PRK00892.1"/>
    <property type="match status" value="1"/>
</dbReference>
<dbReference type="GO" id="GO:0016020">
    <property type="term" value="C:membrane"/>
    <property type="evidence" value="ECO:0007669"/>
    <property type="project" value="GOC"/>
</dbReference>
<dbReference type="HAMAP" id="MF_00523">
    <property type="entry name" value="LpxD"/>
    <property type="match status" value="1"/>
</dbReference>
<dbReference type="OrthoDB" id="5294785at2"/>
<evidence type="ECO:0000256" key="1">
    <source>
        <dbReference type="ARBA" id="ARBA00022516"/>
    </source>
</evidence>
<dbReference type="UniPathway" id="UPA00973"/>
<dbReference type="CDD" id="cd03352">
    <property type="entry name" value="LbH_LpxD"/>
    <property type="match status" value="1"/>
</dbReference>
<dbReference type="GO" id="GO:0103118">
    <property type="term" value="F:UDP-3-O-[(3R)-3-hydroxyacyl]-glucosamine N-acyltransferase activity"/>
    <property type="evidence" value="ECO:0007669"/>
    <property type="project" value="UniProtKB-EC"/>
</dbReference>
<dbReference type="InterPro" id="IPR007691">
    <property type="entry name" value="LpxD"/>
</dbReference>
<keyword evidence="10" id="KW-1185">Reference proteome</keyword>
<comment type="pathway">
    <text evidence="7">Bacterial outer membrane biogenesis; LPS lipid A biosynthesis.</text>
</comment>
<feature type="domain" description="UDP-3-O-[3-hydroxymyristoyl] glucosamine N-acyltransferase non-repeat region" evidence="8">
    <location>
        <begin position="28"/>
        <end position="94"/>
    </location>
</feature>
<keyword evidence="2 7" id="KW-0441">Lipid A biosynthesis</keyword>
<keyword evidence="4 7" id="KW-0677">Repeat</keyword>
<dbReference type="InterPro" id="IPR020573">
    <property type="entry name" value="UDP_GlcNAc_AcTrfase_non-rep"/>
</dbReference>
<dbReference type="Proteomes" id="UP000437748">
    <property type="component" value="Unassembled WGS sequence"/>
</dbReference>
<proteinExistence type="inferred from homology"/>
<evidence type="ECO:0000259" key="8">
    <source>
        <dbReference type="Pfam" id="PF04613"/>
    </source>
</evidence>
<comment type="function">
    <text evidence="7">Catalyzes the N-acylation of UDP-3-O-acylglucosamine using 3-hydroxyacyl-ACP as the acyl donor. Is involved in the biosynthesis of lipid A, a phosphorylated glycolipid that anchors the lipopolysaccharide to the outer membrane of the cell.</text>
</comment>
<dbReference type="Gene3D" id="3.40.1390.10">
    <property type="entry name" value="MurE/MurF, N-terminal domain"/>
    <property type="match status" value="1"/>
</dbReference>
<dbReference type="PANTHER" id="PTHR43378">
    <property type="entry name" value="UDP-3-O-ACYLGLUCOSAMINE N-ACYLTRANSFERASE"/>
    <property type="match status" value="1"/>
</dbReference>
<protein>
    <recommendedName>
        <fullName evidence="7">UDP-3-O-acylglucosamine N-acyltransferase</fullName>
        <ecNumber evidence="7">2.3.1.191</ecNumber>
    </recommendedName>
</protein>
<keyword evidence="3 7" id="KW-0808">Transferase</keyword>
<evidence type="ECO:0000313" key="10">
    <source>
        <dbReference type="Proteomes" id="UP000437748"/>
    </source>
</evidence>
<evidence type="ECO:0000256" key="2">
    <source>
        <dbReference type="ARBA" id="ARBA00022556"/>
    </source>
</evidence>
<reference evidence="9 10" key="1">
    <citation type="submission" date="2019-10" db="EMBL/GenBank/DDBJ databases">
        <title>New species of Slilvanegrellaceae.</title>
        <authorList>
            <person name="Pitt A."/>
            <person name="Hahn M.W."/>
        </authorList>
    </citation>
    <scope>NUCLEOTIDE SEQUENCE [LARGE SCALE GENOMIC DNA]</scope>
    <source>
        <strain evidence="9 10">SP-Ram-0.45-NSY-1</strain>
    </source>
</reference>
<name>A0A6N6VPJ5_9BACT</name>
<comment type="caution">
    <text evidence="9">The sequence shown here is derived from an EMBL/GenBank/DDBJ whole genome shotgun (WGS) entry which is preliminary data.</text>
</comment>
<dbReference type="EC" id="2.3.1.191" evidence="7"/>
<dbReference type="InterPro" id="IPR011004">
    <property type="entry name" value="Trimer_LpxA-like_sf"/>
</dbReference>